<evidence type="ECO:0000256" key="6">
    <source>
        <dbReference type="ARBA" id="ARBA00023136"/>
    </source>
</evidence>
<dbReference type="InterPro" id="IPR052187">
    <property type="entry name" value="MFSD1"/>
</dbReference>
<accession>A0A378JJW2</accession>
<comment type="catalytic activity">
    <reaction evidence="13">
        <text>L-alpha-aminoacyl-L-lysine(out) = L-alpha-aminoacyl-L-lysine(in)</text>
        <dbReference type="Rhea" id="RHEA:79383"/>
        <dbReference type="ChEBI" id="CHEBI:229966"/>
    </reaction>
</comment>
<evidence type="ECO:0000256" key="5">
    <source>
        <dbReference type="ARBA" id="ARBA00022989"/>
    </source>
</evidence>
<dbReference type="PANTHER" id="PTHR23512">
    <property type="entry name" value="MAJOR FACILITATOR SUPERFAMILY DOMAIN-CONTAINING PROTEIN 1"/>
    <property type="match status" value="1"/>
</dbReference>
<keyword evidence="4 25" id="KW-0812">Transmembrane</keyword>
<feature type="transmembrane region" description="Helical" evidence="25">
    <location>
        <begin position="313"/>
        <end position="336"/>
    </location>
</feature>
<dbReference type="PROSITE" id="PS50850">
    <property type="entry name" value="MFS"/>
    <property type="match status" value="1"/>
</dbReference>
<feature type="transmembrane region" description="Helical" evidence="25">
    <location>
        <begin position="134"/>
        <end position="154"/>
    </location>
</feature>
<comment type="catalytic activity">
    <reaction evidence="12">
        <text>L-lysyl-L-alpha-amino acid(out) = L-lysyl-L-alpha-amino acid(in)</text>
        <dbReference type="Rhea" id="RHEA:79387"/>
        <dbReference type="ChEBI" id="CHEBI:229965"/>
    </reaction>
</comment>
<comment type="catalytic activity">
    <reaction evidence="16">
        <text>L-lysyl-L-lysine(out) = L-lysyl-L-lysine(in)</text>
        <dbReference type="Rhea" id="RHEA:79403"/>
        <dbReference type="ChEBI" id="CHEBI:229956"/>
    </reaction>
</comment>
<comment type="subunit">
    <text evidence="24">Homodimer. Interacts with lysosomal protein GLMP (via lumenal domain); the interaction starts while both proteins are still in the endoplasmic reticulum and is required for stabilization of MFSD1 in lysosomes but has no direct effect on its targeting to lysosomes or transporter activity.</text>
</comment>
<evidence type="ECO:0000313" key="28">
    <source>
        <dbReference type="Proteomes" id="UP000254794"/>
    </source>
</evidence>
<comment type="catalytic activity">
    <reaction evidence="18">
        <text>L-histidyl-L-alpha-amino acid(out) = L-histidyl-L-alpha-amino acid(in)</text>
        <dbReference type="Rhea" id="RHEA:79379"/>
        <dbReference type="ChEBI" id="CHEBI:229964"/>
    </reaction>
</comment>
<comment type="catalytic activity">
    <reaction evidence="19">
        <text>L-alanyl-L-lysine(out) = L-alanyl-L-lysine(in)</text>
        <dbReference type="Rhea" id="RHEA:79415"/>
        <dbReference type="ChEBI" id="CHEBI:192470"/>
    </reaction>
</comment>
<feature type="transmembrane region" description="Helical" evidence="25">
    <location>
        <begin position="166"/>
        <end position="190"/>
    </location>
</feature>
<evidence type="ECO:0000256" key="20">
    <source>
        <dbReference type="ARBA" id="ARBA00044924"/>
    </source>
</evidence>
<evidence type="ECO:0000259" key="26">
    <source>
        <dbReference type="PROSITE" id="PS50850"/>
    </source>
</evidence>
<evidence type="ECO:0000256" key="7">
    <source>
        <dbReference type="ARBA" id="ARBA00023228"/>
    </source>
</evidence>
<dbReference type="InterPro" id="IPR036259">
    <property type="entry name" value="MFS_trans_sf"/>
</dbReference>
<evidence type="ECO:0000313" key="27">
    <source>
        <dbReference type="EMBL" id="STX51031.1"/>
    </source>
</evidence>
<feature type="transmembrane region" description="Helical" evidence="25">
    <location>
        <begin position="105"/>
        <end position="127"/>
    </location>
</feature>
<gene>
    <name evidence="27" type="primary">yjjL_1</name>
    <name evidence="27" type="ORF">NCTC13316_01121</name>
</gene>
<keyword evidence="5 25" id="KW-1133">Transmembrane helix</keyword>
<evidence type="ECO:0000256" key="9">
    <source>
        <dbReference type="ARBA" id="ARBA00044878"/>
    </source>
</evidence>
<evidence type="ECO:0000256" key="25">
    <source>
        <dbReference type="SAM" id="Phobius"/>
    </source>
</evidence>
<feature type="transmembrane region" description="Helical" evidence="25">
    <location>
        <begin position="260"/>
        <end position="280"/>
    </location>
</feature>
<evidence type="ECO:0000256" key="24">
    <source>
        <dbReference type="ARBA" id="ARBA00046376"/>
    </source>
</evidence>
<feature type="transmembrane region" description="Helical" evidence="25">
    <location>
        <begin position="51"/>
        <end position="72"/>
    </location>
</feature>
<dbReference type="InterPro" id="IPR011701">
    <property type="entry name" value="MFS"/>
</dbReference>
<dbReference type="AlphaFoldDB" id="A0A378JJW2"/>
<evidence type="ECO:0000256" key="22">
    <source>
        <dbReference type="ARBA" id="ARBA00045018"/>
    </source>
</evidence>
<organism evidence="27 28">
    <name type="scientific">Legionella busanensis</name>
    <dbReference type="NCBI Taxonomy" id="190655"/>
    <lineage>
        <taxon>Bacteria</taxon>
        <taxon>Pseudomonadati</taxon>
        <taxon>Pseudomonadota</taxon>
        <taxon>Gammaproteobacteria</taxon>
        <taxon>Legionellales</taxon>
        <taxon>Legionellaceae</taxon>
        <taxon>Legionella</taxon>
    </lineage>
</organism>
<dbReference type="SUPFAM" id="SSF103473">
    <property type="entry name" value="MFS general substrate transporter"/>
    <property type="match status" value="1"/>
</dbReference>
<feature type="transmembrane region" description="Helical" evidence="25">
    <location>
        <begin position="222"/>
        <end position="240"/>
    </location>
</feature>
<feature type="domain" description="Major facilitator superfamily (MFS) profile" evidence="26">
    <location>
        <begin position="10"/>
        <end position="409"/>
    </location>
</feature>
<comment type="catalytic activity">
    <reaction evidence="8">
        <text>L-lysyl-L-alanine(out) = L-lysyl-L-alanine(in)</text>
        <dbReference type="Rhea" id="RHEA:79399"/>
        <dbReference type="ChEBI" id="CHEBI:229954"/>
    </reaction>
</comment>
<evidence type="ECO:0000256" key="1">
    <source>
        <dbReference type="ARBA" id="ARBA00004155"/>
    </source>
</evidence>
<evidence type="ECO:0000256" key="18">
    <source>
        <dbReference type="ARBA" id="ARBA00044912"/>
    </source>
</evidence>
<proteinExistence type="inferred from homology"/>
<keyword evidence="3" id="KW-0813">Transport</keyword>
<comment type="catalytic activity">
    <reaction evidence="15">
        <text>L-arginyl-L-alpha-amino acid(out) = L-arginyl-L-alpha-amino acid(in)</text>
        <dbReference type="Rhea" id="RHEA:79371"/>
        <dbReference type="ChEBI" id="CHEBI:84315"/>
    </reaction>
</comment>
<evidence type="ECO:0000256" key="10">
    <source>
        <dbReference type="ARBA" id="ARBA00044881"/>
    </source>
</evidence>
<comment type="catalytic activity">
    <reaction evidence="9">
        <text>L-histidyl-glycine(out) = L-histidyl-glycine(in)</text>
        <dbReference type="Rhea" id="RHEA:79395"/>
        <dbReference type="ChEBI" id="CHEBI:229957"/>
    </reaction>
</comment>
<comment type="catalytic activity">
    <reaction evidence="11">
        <text>L-alpha-aminoacyl-L-histidine(out) = L-alpha-aminoacyl-L-histidine(in)</text>
        <dbReference type="Rhea" id="RHEA:79375"/>
        <dbReference type="ChEBI" id="CHEBI:229967"/>
    </reaction>
</comment>
<dbReference type="RefSeq" id="WP_242604637.1">
    <property type="nucleotide sequence ID" value="NZ_CAAAHP010000001.1"/>
</dbReference>
<evidence type="ECO:0000256" key="8">
    <source>
        <dbReference type="ARBA" id="ARBA00044876"/>
    </source>
</evidence>
<protein>
    <recommendedName>
        <fullName evidence="21">Lysosomal dipeptide transporter MFSD1</fullName>
    </recommendedName>
    <alternativeName>
        <fullName evidence="22">Major facilitator superfamily domain-containing protein 1</fullName>
    </alternativeName>
</protein>
<dbReference type="EMBL" id="UGOD01000001">
    <property type="protein sequence ID" value="STX51031.1"/>
    <property type="molecule type" value="Genomic_DNA"/>
</dbReference>
<dbReference type="GO" id="GO:0005765">
    <property type="term" value="C:lysosomal membrane"/>
    <property type="evidence" value="ECO:0007669"/>
    <property type="project" value="UniProtKB-SubCell"/>
</dbReference>
<evidence type="ECO:0000256" key="2">
    <source>
        <dbReference type="ARBA" id="ARBA00008335"/>
    </source>
</evidence>
<comment type="similarity">
    <text evidence="2">Belongs to the major facilitator superfamily.</text>
</comment>
<comment type="catalytic activity">
    <reaction evidence="17">
        <text>L-arginyl-glycine(out) = L-arginyl-glycine(in)</text>
        <dbReference type="Rhea" id="RHEA:79391"/>
        <dbReference type="ChEBI" id="CHEBI:229955"/>
    </reaction>
</comment>
<evidence type="ECO:0000256" key="3">
    <source>
        <dbReference type="ARBA" id="ARBA00022448"/>
    </source>
</evidence>
<keyword evidence="6 25" id="KW-0472">Membrane</keyword>
<evidence type="ECO:0000256" key="19">
    <source>
        <dbReference type="ARBA" id="ARBA00044919"/>
    </source>
</evidence>
<evidence type="ECO:0000256" key="21">
    <source>
        <dbReference type="ARBA" id="ARBA00044985"/>
    </source>
</evidence>
<evidence type="ECO:0000256" key="11">
    <source>
        <dbReference type="ARBA" id="ARBA00044884"/>
    </source>
</evidence>
<feature type="transmembrane region" description="Helical" evidence="25">
    <location>
        <begin position="289"/>
        <end position="307"/>
    </location>
</feature>
<name>A0A378JJW2_9GAMM</name>
<evidence type="ECO:0000256" key="14">
    <source>
        <dbReference type="ARBA" id="ARBA00044898"/>
    </source>
</evidence>
<keyword evidence="28" id="KW-1185">Reference proteome</keyword>
<dbReference type="Gene3D" id="1.20.1250.20">
    <property type="entry name" value="MFS general substrate transporter like domains"/>
    <property type="match status" value="2"/>
</dbReference>
<evidence type="ECO:0000256" key="23">
    <source>
        <dbReference type="ARBA" id="ARBA00045709"/>
    </source>
</evidence>
<evidence type="ECO:0000256" key="17">
    <source>
        <dbReference type="ARBA" id="ARBA00044903"/>
    </source>
</evidence>
<comment type="catalytic activity">
    <reaction evidence="20">
        <text>L-lysyl-glycine(out) = L-lysyl-glycine(in)</text>
        <dbReference type="Rhea" id="RHEA:79407"/>
        <dbReference type="ChEBI" id="CHEBI:191202"/>
    </reaction>
</comment>
<dbReference type="InterPro" id="IPR020846">
    <property type="entry name" value="MFS_dom"/>
</dbReference>
<feature type="transmembrane region" description="Helical" evidence="25">
    <location>
        <begin position="348"/>
        <end position="372"/>
    </location>
</feature>
<evidence type="ECO:0000256" key="4">
    <source>
        <dbReference type="ARBA" id="ARBA00022692"/>
    </source>
</evidence>
<evidence type="ECO:0000256" key="16">
    <source>
        <dbReference type="ARBA" id="ARBA00044900"/>
    </source>
</evidence>
<comment type="subcellular location">
    <subcellularLocation>
        <location evidence="1">Lysosome membrane</location>
        <topology evidence="1">Multi-pass membrane protein</topology>
    </subcellularLocation>
</comment>
<dbReference type="CDD" id="cd06174">
    <property type="entry name" value="MFS"/>
    <property type="match status" value="1"/>
</dbReference>
<feature type="transmembrane region" description="Helical" evidence="25">
    <location>
        <begin position="81"/>
        <end position="99"/>
    </location>
</feature>
<sequence>MRLIKPTPKAILVWLICVFFYLYEFLLRTILGTFQQPIMQELELSQVQFAILSSTSYLLVYGLMQIPVGVIVDRFGLKKTLFIAALLCAVANLAFGFSTTYHMAIISRVLMGLGSSFGFICLLVAVYDWMPKPNIAFFIGLSQFFGTLGPMIAGGPLNTLANAGVVSWRGLFIILAAIGLFLSLVILLFVEKNKQHPGNFIILSRPRATLDSLYILIKQPQIWCIMLCGTFNYFSIEYLSENEGKNFLMHNGFSSNFSSYMITLAWLGFAIGSPIFGYFSDKIKRRKPFLLFSAATSLIALTGIIYFPIQELIVAFCFFALGLGVGAASIGIVVIAEQCKTHYLAAGLGLNNGIIMLLVSINAPIIGGILLWQSHQVSLLTAYHYSFSLLVLMPLVSLFITIFFIRETFAKPVKENTILNVKVSQL</sequence>
<comment type="catalytic activity">
    <reaction evidence="14">
        <text>L-aspartyl-L-lysine(out) = L-aspartyl-L-lysine(in)</text>
        <dbReference type="Rhea" id="RHEA:79411"/>
        <dbReference type="ChEBI" id="CHEBI:229953"/>
    </reaction>
</comment>
<feature type="transmembrane region" description="Helical" evidence="25">
    <location>
        <begin position="384"/>
        <end position="405"/>
    </location>
</feature>
<evidence type="ECO:0000256" key="12">
    <source>
        <dbReference type="ARBA" id="ARBA00044891"/>
    </source>
</evidence>
<dbReference type="GO" id="GO:0022857">
    <property type="term" value="F:transmembrane transporter activity"/>
    <property type="evidence" value="ECO:0007669"/>
    <property type="project" value="InterPro"/>
</dbReference>
<keyword evidence="7" id="KW-0458">Lysosome</keyword>
<evidence type="ECO:0000256" key="15">
    <source>
        <dbReference type="ARBA" id="ARBA00044899"/>
    </source>
</evidence>
<evidence type="ECO:0000256" key="13">
    <source>
        <dbReference type="ARBA" id="ARBA00044893"/>
    </source>
</evidence>
<dbReference type="Pfam" id="PF07690">
    <property type="entry name" value="MFS_1"/>
    <property type="match status" value="2"/>
</dbReference>
<reference evidence="27 28" key="1">
    <citation type="submission" date="2018-06" db="EMBL/GenBank/DDBJ databases">
        <authorList>
            <consortium name="Pathogen Informatics"/>
            <person name="Doyle S."/>
        </authorList>
    </citation>
    <scope>NUCLEOTIDE SEQUENCE [LARGE SCALE GENOMIC DNA]</scope>
    <source>
        <strain evidence="27 28">NCTC13316</strain>
    </source>
</reference>
<dbReference type="Proteomes" id="UP000254794">
    <property type="component" value="Unassembled WGS sequence"/>
</dbReference>
<comment type="function">
    <text evidence="23">Lysosomal dipeptide uniporter that selectively exports lysine, arginine or histidine-containing dipeptides with a net positive charge from the lysosome lumen into the cytosol. Could play a role in a specific type of protein O-glycosylation indirectly regulating macrophages migration and tissue invasion. Also essential for liver homeostasis.</text>
</comment>
<comment type="catalytic activity">
    <reaction evidence="10">
        <text>L-alpha-aminoacyl-L-arginine(out) = L-alpha-aminoacyl-L-arginine(in)</text>
        <dbReference type="Rhea" id="RHEA:79367"/>
        <dbReference type="ChEBI" id="CHEBI:229968"/>
    </reaction>
</comment>
<feature type="transmembrane region" description="Helical" evidence="25">
    <location>
        <begin position="12"/>
        <end position="31"/>
    </location>
</feature>
<dbReference type="PANTHER" id="PTHR23512:SF3">
    <property type="entry name" value="MAJOR FACILITATOR SUPERFAMILY DOMAIN-CONTAINING PROTEIN 1"/>
    <property type="match status" value="1"/>
</dbReference>